<evidence type="ECO:0008006" key="4">
    <source>
        <dbReference type="Google" id="ProtNLM"/>
    </source>
</evidence>
<accession>A0AB32XBZ3</accession>
<feature type="coiled-coil region" evidence="1">
    <location>
        <begin position="225"/>
        <end position="259"/>
    </location>
</feature>
<evidence type="ECO:0000313" key="3">
    <source>
        <dbReference type="Proteomes" id="UP000007473"/>
    </source>
</evidence>
<feature type="coiled-coil region" evidence="1">
    <location>
        <begin position="53"/>
        <end position="187"/>
    </location>
</feature>
<evidence type="ECO:0000256" key="1">
    <source>
        <dbReference type="SAM" id="Coils"/>
    </source>
</evidence>
<organism evidence="2 3">
    <name type="scientific">Mycoplasmopsis fermentans (strain M64)</name>
    <name type="common">Mycoplasma fermentans</name>
    <dbReference type="NCBI Taxonomy" id="943945"/>
    <lineage>
        <taxon>Bacteria</taxon>
        <taxon>Bacillati</taxon>
        <taxon>Mycoplasmatota</taxon>
        <taxon>Mycoplasmoidales</taxon>
        <taxon>Metamycoplasmataceae</taxon>
        <taxon>Mycoplasmopsis</taxon>
    </lineage>
</organism>
<sequence>MNDLKVQADTLPNEFNEHILATHSSIKTIQEYYENTYSKIKNQEWENKNINDLQTIKDILDGYKQSLDNYKNEAAAAYRNKLKEQIQKSNNKAQELTTANDELTGINKVDNYSDSITKLNNQKKAEYQELIDQNNNDLKTLKNALIEIKNSNDLIEILINEVVNKKCNLINATIKEYEDQLEAINNSIYSDLYEDITTSLHLDFLNSLAILKNKYPNNLNKVIKLSEVKRDYEEIEGKLNDLKNRLAATQNERNDILAELRLNFDKINSYANYSDADSKLPLTKALINDANNNLENHFSSMTLKYLKAEKSASGQYTKVINEINQYEADLNVALQEIINEVKDAKYQKIDDIISNNSSVFLADKDDYKKTIAPVKQKANNGVNDLKTLITTIKDANEKLVAIKALGNRILTKINTEFNNRINRLKTIANETDGFLSPKVADGKYEGSILHGIKQSNDEIIKIIKTKIDTIMNNNSNLAYLVKIDNSSDKTIEKLDQLIARATQFKDNAITKTNEYERAWE</sequence>
<dbReference type="Proteomes" id="UP000007473">
    <property type="component" value="Chromosome"/>
</dbReference>
<gene>
    <name evidence="2" type="ordered locus">MfeM64YM_0363</name>
</gene>
<reference evidence="2 3" key="1">
    <citation type="journal article" date="2011" name="J. Bacteriol.">
        <title>Genome sequence of the repetitive-sequence-rich Mycoplasma fermentans strain M64.</title>
        <authorList>
            <person name="Shu H.W."/>
            <person name="Liu T.T."/>
            <person name="Chang H.Y."/>
            <person name="Liu Y.M."/>
            <person name="Wu K.M."/>
            <person name="Shu H.Y."/>
            <person name="Tsai S.F."/>
            <person name="Hsiao K.J."/>
            <person name="Hu W.S."/>
            <person name="Ng W.V."/>
        </authorList>
    </citation>
    <scope>NUCLEOTIDE SEQUENCE [LARGE SCALE GENOMIC DNA]</scope>
    <source>
        <strain evidence="2 3">M64</strain>
    </source>
</reference>
<dbReference type="RefSeq" id="WP_013526804.1">
    <property type="nucleotide sequence ID" value="NC_014921.1"/>
</dbReference>
<dbReference type="KEGG" id="mfm:MfeM64YM_0363"/>
<protein>
    <recommendedName>
        <fullName evidence="4">Reticulocyte binding protein</fullName>
    </recommendedName>
</protein>
<keyword evidence="1" id="KW-0175">Coiled coil</keyword>
<proteinExistence type="predicted"/>
<evidence type="ECO:0000313" key="2">
    <source>
        <dbReference type="EMBL" id="ADV34366.1"/>
    </source>
</evidence>
<name>A0AB32XBZ3_MYCFM</name>
<dbReference type="AlphaFoldDB" id="A0AB32XBZ3"/>
<dbReference type="EMBL" id="CP002458">
    <property type="protein sequence ID" value="ADV34366.1"/>
    <property type="molecule type" value="Genomic_DNA"/>
</dbReference>